<name>A0A2U2D3C7_9PSED</name>
<proteinExistence type="predicted"/>
<evidence type="ECO:0000259" key="2">
    <source>
        <dbReference type="Pfam" id="PF07811"/>
    </source>
</evidence>
<reference evidence="3 4" key="1">
    <citation type="submission" date="2018-05" db="EMBL/GenBank/DDBJ databases">
        <title>Genome sequences of two Antarctic strains of Pseudomonas prosekii: insights into adaptation to extreme conditions.</title>
        <authorList>
            <person name="Snopkova K."/>
            <person name="Dufkova K."/>
            <person name="Cejkova D."/>
            <person name="Sedlacek I."/>
            <person name="Smajs D."/>
        </authorList>
    </citation>
    <scope>NUCLEOTIDE SEQUENCE [LARGE SCALE GENOMIC DNA]</scope>
    <source>
        <strain evidence="3 4">P2673</strain>
    </source>
</reference>
<gene>
    <name evidence="3" type="ORF">C9I49_21605</name>
</gene>
<comment type="caution">
    <text evidence="3">The sequence shown here is derived from an EMBL/GenBank/DDBJ whole genome shotgun (WGS) entry which is preliminary data.</text>
</comment>
<feature type="domain" description="TadE-like" evidence="2">
    <location>
        <begin position="11"/>
        <end position="53"/>
    </location>
</feature>
<evidence type="ECO:0000256" key="1">
    <source>
        <dbReference type="SAM" id="Phobius"/>
    </source>
</evidence>
<keyword evidence="1" id="KW-0472">Membrane</keyword>
<keyword evidence="1" id="KW-1133">Transmembrane helix</keyword>
<dbReference type="RefSeq" id="WP_109521873.1">
    <property type="nucleotide sequence ID" value="NZ_QFAW01000035.1"/>
</dbReference>
<organism evidence="3 4">
    <name type="scientific">Pseudomonas prosekii</name>
    <dbReference type="NCBI Taxonomy" id="1148509"/>
    <lineage>
        <taxon>Bacteria</taxon>
        <taxon>Pseudomonadati</taxon>
        <taxon>Pseudomonadota</taxon>
        <taxon>Gammaproteobacteria</taxon>
        <taxon>Pseudomonadales</taxon>
        <taxon>Pseudomonadaceae</taxon>
        <taxon>Pseudomonas</taxon>
    </lineage>
</organism>
<feature type="transmembrane region" description="Helical" evidence="1">
    <location>
        <begin position="12"/>
        <end position="32"/>
    </location>
</feature>
<accession>A0A2U2D3C7</accession>
<dbReference type="Proteomes" id="UP000245056">
    <property type="component" value="Unassembled WGS sequence"/>
</dbReference>
<sequence>MKAGLPSKQKGAVAIEFAVVFVIFFAVFYGLLSYSLPFVLMQSFNHATAEAVRRSVAVDPNTPGYATVVQNTATSTLQQQLSWMPSALDLVIGADTSAVYNTGNGTLTVSVNYPTSKLNRVIPFLVLPGVGSVPNLPANLSATSSLQF</sequence>
<dbReference type="EMBL" id="QFAW01000035">
    <property type="protein sequence ID" value="PWE41299.1"/>
    <property type="molecule type" value="Genomic_DNA"/>
</dbReference>
<evidence type="ECO:0000313" key="3">
    <source>
        <dbReference type="EMBL" id="PWE41299.1"/>
    </source>
</evidence>
<evidence type="ECO:0000313" key="4">
    <source>
        <dbReference type="Proteomes" id="UP000245056"/>
    </source>
</evidence>
<dbReference type="OrthoDB" id="5574209at2"/>
<dbReference type="InterPro" id="IPR012495">
    <property type="entry name" value="TadE-like_dom"/>
</dbReference>
<dbReference type="AlphaFoldDB" id="A0A2U2D3C7"/>
<keyword evidence="1" id="KW-0812">Transmembrane</keyword>
<dbReference type="Pfam" id="PF07811">
    <property type="entry name" value="TadE"/>
    <property type="match status" value="1"/>
</dbReference>
<protein>
    <submittedName>
        <fullName evidence="3">Pilus assembly protein TadE</fullName>
    </submittedName>
</protein>